<organism evidence="1">
    <name type="scientific">Lachancea kluyveri</name>
    <name type="common">Yeast</name>
    <name type="synonym">Saccharomyces kluyveri</name>
    <dbReference type="NCBI Taxonomy" id="4934"/>
    <lineage>
        <taxon>Eukaryota</taxon>
        <taxon>Fungi</taxon>
        <taxon>Dikarya</taxon>
        <taxon>Ascomycota</taxon>
        <taxon>Saccharomycotina</taxon>
        <taxon>Saccharomycetes</taxon>
        <taxon>Saccharomycetales</taxon>
        <taxon>Saccharomycetaceae</taxon>
        <taxon>Lachancea</taxon>
    </lineage>
</organism>
<dbReference type="PIR" id="S15964">
    <property type="entry name" value="S15964"/>
</dbReference>
<geneLocation type="plasmid" evidence="1">
    <name>pSKL</name>
</geneLocation>
<sequence length="159" mass="18342">MIYNNIDTDLISLGKAKKFTEEEEKWITPIYYEGESLDFTLKNKYVKINKIEENSYGKKFVTIKSKEYSKIIESISEKLGTVSPISSDGSFRAFINNKTKINEKNLDDVSFNACVSLVFPTIYKDTEKKTLQIYIKDLVVVEIIKDELEIELDKLSLAM</sequence>
<reference evidence="1" key="1">
    <citation type="journal article" date="1991" name="Mol. Gen. Genet.">
        <title>Genome organization of the linear plasmid, pSKL, isolated from Saccharomyces kluyveri.</title>
        <authorList>
            <person name="Hishinuma F."/>
            <person name="Hirai K."/>
        </authorList>
    </citation>
    <scope>NUCLEOTIDE SEQUENCE</scope>
    <source>
        <strain evidence="1">UVC40</strain>
        <plasmid evidence="1">pSKL</plasmid>
    </source>
</reference>
<proteinExistence type="predicted"/>
<accession>Q04306</accession>
<dbReference type="EMBL" id="X54850">
    <property type="protein sequence ID" value="CAA38624.1"/>
    <property type="molecule type" value="Genomic_DNA"/>
</dbReference>
<dbReference type="AlphaFoldDB" id="Q04306"/>
<keyword evidence="1" id="KW-0614">Plasmid</keyword>
<dbReference type="InterPro" id="IPR035145">
    <property type="entry name" value="DUF5482"/>
</dbReference>
<evidence type="ECO:0000313" key="1">
    <source>
        <dbReference type="EMBL" id="CAA38624.1"/>
    </source>
</evidence>
<dbReference type="Pfam" id="PF17579">
    <property type="entry name" value="DUF5482"/>
    <property type="match status" value="1"/>
</dbReference>
<protein>
    <submittedName>
        <fullName evidence="1">S.kluyveri linear plasmid pSKL DNA for open reading frames 1-10</fullName>
    </submittedName>
</protein>
<name>Q04306_LACKL</name>